<dbReference type="AlphaFoldDB" id="A0A6H3F2R4"/>
<dbReference type="Proteomes" id="UP000292919">
    <property type="component" value="Unassembled WGS sequence"/>
</dbReference>
<comment type="caution">
    <text evidence="2">The sequence shown here is derived from an EMBL/GenBank/DDBJ whole genome shotgun (WGS) entry which is preliminary data.</text>
</comment>
<proteinExistence type="predicted"/>
<feature type="transmembrane region" description="Helical" evidence="1">
    <location>
        <begin position="6"/>
        <end position="23"/>
    </location>
</feature>
<evidence type="ECO:0000313" key="2">
    <source>
        <dbReference type="EMBL" id="TBH78234.1"/>
    </source>
</evidence>
<keyword evidence="1" id="KW-0472">Membrane</keyword>
<evidence type="ECO:0000313" key="3">
    <source>
        <dbReference type="Proteomes" id="UP000292919"/>
    </source>
</evidence>
<reference evidence="2 3" key="1">
    <citation type="submission" date="2018-12" db="EMBL/GenBank/DDBJ databases">
        <title>First genome draft of Desulfovibrio legallis sp. nov.</title>
        <authorList>
            <person name="Ben Dhia O."/>
            <person name="Najjari A."/>
            <person name="Ferjani R."/>
            <person name="Fhoula I."/>
            <person name="Fardeau M.-L."/>
            <person name="Boudabbous A."/>
            <person name="Ouzari H.I."/>
        </authorList>
    </citation>
    <scope>NUCLEOTIDE SEQUENCE [LARGE SCALE GENOMIC DNA]</scope>
    <source>
        <strain evidence="2 3">H1T</strain>
    </source>
</reference>
<evidence type="ECO:0000256" key="1">
    <source>
        <dbReference type="SAM" id="Phobius"/>
    </source>
</evidence>
<dbReference type="EMBL" id="SIXC01000017">
    <property type="protein sequence ID" value="TBH78234.1"/>
    <property type="molecule type" value="Genomic_DNA"/>
</dbReference>
<name>A0A6H3F2R4_9BACT</name>
<organism evidence="2 3">
    <name type="scientific">Desulfovibrio legallii</name>
    <dbReference type="NCBI Taxonomy" id="571438"/>
    <lineage>
        <taxon>Bacteria</taxon>
        <taxon>Pseudomonadati</taxon>
        <taxon>Thermodesulfobacteriota</taxon>
        <taxon>Desulfovibrionia</taxon>
        <taxon>Desulfovibrionales</taxon>
        <taxon>Desulfovibrionaceae</taxon>
        <taxon>Desulfovibrio</taxon>
    </lineage>
</organism>
<keyword evidence="1" id="KW-1133">Transmembrane helix</keyword>
<accession>A0A6H3F2R4</accession>
<keyword evidence="1" id="KW-0812">Transmembrane</keyword>
<dbReference type="Pfam" id="PF12669">
    <property type="entry name" value="FeoB_associated"/>
    <property type="match status" value="1"/>
</dbReference>
<keyword evidence="3" id="KW-1185">Reference proteome</keyword>
<protein>
    <submittedName>
        <fullName evidence="2">FeoB-associated Cys-rich membrane protein</fullName>
    </submittedName>
</protein>
<sequence length="70" mass="7603">MDLQLVLIILCVLVALVFMIRRMRRAMRSGQCGCGCDGGCDAKAHPTCNCGGQATIEPLHPEKTEKNKLS</sequence>
<gene>
    <name evidence="2" type="ORF">EB812_10950</name>
</gene>
<dbReference type="RefSeq" id="WP_118230530.1">
    <property type="nucleotide sequence ID" value="NZ_DBFBQU010000280.1"/>
</dbReference>